<dbReference type="InterPro" id="IPR001131">
    <property type="entry name" value="Peptidase_M24B_aminopep-P_CS"/>
</dbReference>
<dbReference type="EMBL" id="KE148146">
    <property type="protein sequence ID" value="EPE09899.1"/>
    <property type="molecule type" value="Genomic_DNA"/>
</dbReference>
<dbReference type="GO" id="GO:0030145">
    <property type="term" value="F:manganese ion binding"/>
    <property type="evidence" value="ECO:0007669"/>
    <property type="project" value="InterPro"/>
</dbReference>
<dbReference type="OrthoDB" id="10261878at2759"/>
<proteinExistence type="inferred from homology"/>
<keyword evidence="8 14" id="KW-0479">Metal-binding</keyword>
<evidence type="ECO:0000313" key="16">
    <source>
        <dbReference type="EMBL" id="EPE09899.1"/>
    </source>
</evidence>
<dbReference type="Gene3D" id="3.40.350.10">
    <property type="entry name" value="Creatinase/prolidase N-terminal domain"/>
    <property type="match status" value="1"/>
</dbReference>
<dbReference type="PANTHER" id="PTHR43226">
    <property type="entry name" value="XAA-PRO AMINOPEPTIDASE 3"/>
    <property type="match status" value="1"/>
</dbReference>
<dbReference type="InterPro" id="IPR029149">
    <property type="entry name" value="Creatin/AminoP/Spt16_N"/>
</dbReference>
<dbReference type="PANTHER" id="PTHR43226:SF3">
    <property type="entry name" value="XAA-PRO AMINOPEPTIDASE AN0832-RELATED"/>
    <property type="match status" value="1"/>
</dbReference>
<dbReference type="eggNOG" id="KOG2737">
    <property type="taxonomic scope" value="Eukaryota"/>
</dbReference>
<evidence type="ECO:0000256" key="3">
    <source>
        <dbReference type="ARBA" id="ARBA00002443"/>
    </source>
</evidence>
<keyword evidence="6" id="KW-0031">Aminopeptidase</keyword>
<evidence type="ECO:0000256" key="4">
    <source>
        <dbReference type="ARBA" id="ARBA00008766"/>
    </source>
</evidence>
<evidence type="ECO:0000256" key="5">
    <source>
        <dbReference type="ARBA" id="ARBA00012574"/>
    </source>
</evidence>
<evidence type="ECO:0000259" key="15">
    <source>
        <dbReference type="SMART" id="SM01011"/>
    </source>
</evidence>
<dbReference type="EC" id="3.4.11.9" evidence="5"/>
<evidence type="ECO:0000256" key="9">
    <source>
        <dbReference type="ARBA" id="ARBA00022801"/>
    </source>
</evidence>
<gene>
    <name evidence="16" type="ORF">F503_04994</name>
</gene>
<dbReference type="InterPro" id="IPR052433">
    <property type="entry name" value="X-Pro_dipept-like"/>
</dbReference>
<keyword evidence="17" id="KW-1185">Reference proteome</keyword>
<keyword evidence="11" id="KW-0464">Manganese</keyword>
<organism evidence="16 17">
    <name type="scientific">Ophiostoma piceae (strain UAMH 11346)</name>
    <name type="common">Sap stain fungus</name>
    <dbReference type="NCBI Taxonomy" id="1262450"/>
    <lineage>
        <taxon>Eukaryota</taxon>
        <taxon>Fungi</taxon>
        <taxon>Dikarya</taxon>
        <taxon>Ascomycota</taxon>
        <taxon>Pezizomycotina</taxon>
        <taxon>Sordariomycetes</taxon>
        <taxon>Sordariomycetidae</taxon>
        <taxon>Ophiostomatales</taxon>
        <taxon>Ophiostomataceae</taxon>
        <taxon>Ophiostoma</taxon>
    </lineage>
</organism>
<sequence length="603" mass="66830">MSHAKTATSAAEAALDYELIFVEEFDALSIDVKLIEMSQETEESFEDVSPKPVKKAKYPAKEHARKVAKYLGVKEGLIYLPGLPTPLYEDSDMGPQFRQRRYFYYLGGADFEGCAVTYDIGNDSLILWVPYIDPRQVLWYGTSPGPEECKEKTELDDVRYTKDLSGFLRKAFGLDPTEDLHRVDASIGSSFCNDRRSGMIQTLLATTKTLPRPPTLYVLHPSQLPELFLAGTLAKAITVDERSLMPAMDNARVTKTPYEISMIRKANDISSSAHRTVLQNLKRMTNERNIEATFVGHCLDVYGATHQSYPVIAGSGPNAGILHYFANDQPLAGRQVVCLDAGAEWDLYASDVTRSFPISGTFTPEAASIYKIVEQMQNEVISRFKPGVPFRYLHLHAASVAAEGLLRLGILKDASVSKLLGIGTIAAFFPHGLGHHVGLEVHDVLSPDLMARASMEGEVDGSATDCTSDRFVSRSADMRSRLGGSKRLATTPSWYSEVTTEAMAVSNGERTKYKSQSDRRRLLEPGMIVTVEPGIYFCKAYIEAFFLKNPLHSKYINKDVLEKYYDVGGIRIEDCLLVTETGHENLTTAPKGDEALKVINESN</sequence>
<comment type="similarity">
    <text evidence="4 14">Belongs to the peptidase M24B family.</text>
</comment>
<dbReference type="SMART" id="SM01011">
    <property type="entry name" value="AMP_N"/>
    <property type="match status" value="1"/>
</dbReference>
<feature type="domain" description="Aminopeptidase P N-terminal" evidence="15">
    <location>
        <begin position="58"/>
        <end position="179"/>
    </location>
</feature>
<evidence type="ECO:0000313" key="17">
    <source>
        <dbReference type="Proteomes" id="UP000016923"/>
    </source>
</evidence>
<evidence type="ECO:0000256" key="7">
    <source>
        <dbReference type="ARBA" id="ARBA00022670"/>
    </source>
</evidence>
<dbReference type="GO" id="GO:0006508">
    <property type="term" value="P:proteolysis"/>
    <property type="evidence" value="ECO:0007669"/>
    <property type="project" value="UniProtKB-KW"/>
</dbReference>
<dbReference type="Proteomes" id="UP000016923">
    <property type="component" value="Unassembled WGS sequence"/>
</dbReference>
<protein>
    <recommendedName>
        <fullName evidence="5">Xaa-Pro aminopeptidase</fullName>
        <ecNumber evidence="5">3.4.11.9</ecNumber>
    </recommendedName>
    <alternativeName>
        <fullName evidence="12">Aminoacylproline aminopeptidase</fullName>
    </alternativeName>
    <alternativeName>
        <fullName evidence="13">Prolidase</fullName>
    </alternativeName>
</protein>
<dbReference type="CDD" id="cd01087">
    <property type="entry name" value="Prolidase"/>
    <property type="match status" value="1"/>
</dbReference>
<dbReference type="SUPFAM" id="SSF53092">
    <property type="entry name" value="Creatinase/prolidase N-terminal domain"/>
    <property type="match status" value="1"/>
</dbReference>
<name>S3C8R8_OPHP1</name>
<keyword evidence="9" id="KW-0378">Hydrolase</keyword>
<comment type="cofactor">
    <cofactor evidence="2">
        <name>Mn(2+)</name>
        <dbReference type="ChEBI" id="CHEBI:29035"/>
    </cofactor>
</comment>
<dbReference type="AlphaFoldDB" id="S3C8R8"/>
<dbReference type="InterPro" id="IPR000994">
    <property type="entry name" value="Pept_M24"/>
</dbReference>
<dbReference type="Gene3D" id="3.90.230.10">
    <property type="entry name" value="Creatinase/methionine aminopeptidase superfamily"/>
    <property type="match status" value="1"/>
</dbReference>
<evidence type="ECO:0000256" key="10">
    <source>
        <dbReference type="ARBA" id="ARBA00023049"/>
    </source>
</evidence>
<evidence type="ECO:0000256" key="1">
    <source>
        <dbReference type="ARBA" id="ARBA00001424"/>
    </source>
</evidence>
<dbReference type="VEuPathDB" id="FungiDB:F503_04994"/>
<reference evidence="16 17" key="1">
    <citation type="journal article" date="2013" name="BMC Genomics">
        <title>The genome and transcriptome of the pine saprophyte Ophiostoma piceae, and a comparison with the bark beetle-associated pine pathogen Grosmannia clavigera.</title>
        <authorList>
            <person name="Haridas S."/>
            <person name="Wang Y."/>
            <person name="Lim L."/>
            <person name="Massoumi Alamouti S."/>
            <person name="Jackman S."/>
            <person name="Docking R."/>
            <person name="Robertson G."/>
            <person name="Birol I."/>
            <person name="Bohlmann J."/>
            <person name="Breuil C."/>
        </authorList>
    </citation>
    <scope>NUCLEOTIDE SEQUENCE [LARGE SCALE GENOMIC DNA]</scope>
    <source>
        <strain evidence="16 17">UAMH 11346</strain>
    </source>
</reference>
<dbReference type="PROSITE" id="PS00491">
    <property type="entry name" value="PROLINE_PEPTIDASE"/>
    <property type="match status" value="1"/>
</dbReference>
<evidence type="ECO:0000256" key="8">
    <source>
        <dbReference type="ARBA" id="ARBA00022723"/>
    </source>
</evidence>
<dbReference type="OMA" id="YELRMIR"/>
<dbReference type="InterPro" id="IPR036005">
    <property type="entry name" value="Creatinase/aminopeptidase-like"/>
</dbReference>
<dbReference type="SUPFAM" id="SSF55920">
    <property type="entry name" value="Creatinase/aminopeptidase"/>
    <property type="match status" value="1"/>
</dbReference>
<dbReference type="Pfam" id="PF05195">
    <property type="entry name" value="AMP_N"/>
    <property type="match status" value="1"/>
</dbReference>
<keyword evidence="10" id="KW-0482">Metalloprotease</keyword>
<accession>S3C8R8</accession>
<dbReference type="STRING" id="1262450.S3C8R8"/>
<evidence type="ECO:0000256" key="12">
    <source>
        <dbReference type="ARBA" id="ARBA00030849"/>
    </source>
</evidence>
<dbReference type="InterPro" id="IPR007865">
    <property type="entry name" value="Aminopep_P_N"/>
</dbReference>
<dbReference type="HOGENOM" id="CLU_017266_1_2_1"/>
<dbReference type="Pfam" id="PF00557">
    <property type="entry name" value="Peptidase_M24"/>
    <property type="match status" value="2"/>
</dbReference>
<keyword evidence="7" id="KW-0645">Protease</keyword>
<evidence type="ECO:0000256" key="11">
    <source>
        <dbReference type="ARBA" id="ARBA00023211"/>
    </source>
</evidence>
<evidence type="ECO:0000256" key="13">
    <source>
        <dbReference type="ARBA" id="ARBA00032413"/>
    </source>
</evidence>
<evidence type="ECO:0000256" key="14">
    <source>
        <dbReference type="RuleBase" id="RU000590"/>
    </source>
</evidence>
<comment type="function">
    <text evidence="3">Catalyzes the removal of a penultimate prolyl residue from the N-termini of peptides.</text>
</comment>
<evidence type="ECO:0000256" key="2">
    <source>
        <dbReference type="ARBA" id="ARBA00001936"/>
    </source>
</evidence>
<comment type="catalytic activity">
    <reaction evidence="1">
        <text>Release of any N-terminal amino acid, including proline, that is linked to proline, even from a dipeptide or tripeptide.</text>
        <dbReference type="EC" id="3.4.11.9"/>
    </reaction>
</comment>
<dbReference type="GO" id="GO:0070006">
    <property type="term" value="F:metalloaminopeptidase activity"/>
    <property type="evidence" value="ECO:0007669"/>
    <property type="project" value="InterPro"/>
</dbReference>
<evidence type="ECO:0000256" key="6">
    <source>
        <dbReference type="ARBA" id="ARBA00022438"/>
    </source>
</evidence>